<sequence length="106" mass="11934">MIITAKQFTDTASTLRTEHASNRTFSVELKTDGAVVSYSLHGVVADSEKDIEKPMPHQVHPAVAHAFVKLIDLWFSKCPWQQMPADLVRELLRVRGDFHGAYIESL</sequence>
<dbReference type="EMBL" id="PQ015379">
    <property type="protein sequence ID" value="XDJ15063.1"/>
    <property type="molecule type" value="Genomic_DNA"/>
</dbReference>
<reference evidence="1" key="1">
    <citation type="submission" date="2024-07" db="EMBL/GenBank/DDBJ databases">
        <authorList>
            <person name="Bringhurst R.M."/>
            <person name="Homer T.E."/>
        </authorList>
    </citation>
    <scope>NUCLEOTIDE SEQUENCE</scope>
</reference>
<accession>A0AB39CDX1</accession>
<proteinExistence type="predicted"/>
<protein>
    <submittedName>
        <fullName evidence="1">Uncharacterized protein</fullName>
    </submittedName>
</protein>
<organism evidence="1">
    <name type="scientific">Pseudomonas phage HRDY3</name>
    <dbReference type="NCBI Taxonomy" id="3236930"/>
    <lineage>
        <taxon>Viruses</taxon>
    </lineage>
</organism>
<evidence type="ECO:0000313" key="1">
    <source>
        <dbReference type="EMBL" id="XDJ15063.1"/>
    </source>
</evidence>
<name>A0AB39CDX1_9VIRU</name>